<keyword evidence="2" id="KW-0472">Membrane</keyword>
<dbReference type="RefSeq" id="WP_111196478.1">
    <property type="nucleotide sequence ID" value="NZ_QKVK01000002.1"/>
</dbReference>
<accession>A0A2W2AQR1</accession>
<name>A0A2W2AQR1_9HYPH</name>
<feature type="region of interest" description="Disordered" evidence="1">
    <location>
        <begin position="1"/>
        <end position="24"/>
    </location>
</feature>
<gene>
    <name evidence="3" type="ORF">DK847_04675</name>
</gene>
<comment type="caution">
    <text evidence="3">The sequence shown here is derived from an EMBL/GenBank/DDBJ whole genome shotgun (WGS) entry which is preliminary data.</text>
</comment>
<evidence type="ECO:0000256" key="2">
    <source>
        <dbReference type="SAM" id="Phobius"/>
    </source>
</evidence>
<evidence type="ECO:0000313" key="4">
    <source>
        <dbReference type="Proteomes" id="UP000248795"/>
    </source>
</evidence>
<dbReference type="AlphaFoldDB" id="A0A2W2AQR1"/>
<sequence>MEQDNNHSGDREVDAVLRHASRPPIPAGAMDRLMARIAEEPQQARVIAFVPRARRRATVWRYAAAVPLAASLALGVWLGANGRIDFLMPSAVTGGVALNDDAPVDDLGGVGDAYAEEGTT</sequence>
<keyword evidence="2" id="KW-0812">Transmembrane</keyword>
<keyword evidence="4" id="KW-1185">Reference proteome</keyword>
<proteinExistence type="predicted"/>
<dbReference type="Proteomes" id="UP000248795">
    <property type="component" value="Unassembled WGS sequence"/>
</dbReference>
<organism evidence="3 4">
    <name type="scientific">Aestuariivirga litoralis</name>
    <dbReference type="NCBI Taxonomy" id="2650924"/>
    <lineage>
        <taxon>Bacteria</taxon>
        <taxon>Pseudomonadati</taxon>
        <taxon>Pseudomonadota</taxon>
        <taxon>Alphaproteobacteria</taxon>
        <taxon>Hyphomicrobiales</taxon>
        <taxon>Aestuariivirgaceae</taxon>
        <taxon>Aestuariivirga</taxon>
    </lineage>
</organism>
<protein>
    <submittedName>
        <fullName evidence="3">Uncharacterized protein</fullName>
    </submittedName>
</protein>
<evidence type="ECO:0000256" key="1">
    <source>
        <dbReference type="SAM" id="MobiDB-lite"/>
    </source>
</evidence>
<feature type="transmembrane region" description="Helical" evidence="2">
    <location>
        <begin position="59"/>
        <end position="80"/>
    </location>
</feature>
<dbReference type="EMBL" id="QKVK01000002">
    <property type="protein sequence ID" value="PZF77731.1"/>
    <property type="molecule type" value="Genomic_DNA"/>
</dbReference>
<feature type="compositionally biased region" description="Basic and acidic residues" evidence="1">
    <location>
        <begin position="1"/>
        <end position="17"/>
    </location>
</feature>
<reference evidence="4" key="1">
    <citation type="submission" date="2018-06" db="EMBL/GenBank/DDBJ databases">
        <title>Aestuariibacter litoralis strain KCTC 52945T.</title>
        <authorList>
            <person name="Li X."/>
            <person name="Salam N."/>
            <person name="Li J.-L."/>
            <person name="Chen Y.-M."/>
            <person name="Yang Z.-W."/>
            <person name="Zhang L.-Y."/>
            <person name="Han M.-X."/>
            <person name="Xiao M."/>
            <person name="Li W.-J."/>
        </authorList>
    </citation>
    <scope>NUCLEOTIDE SEQUENCE [LARGE SCALE GENOMIC DNA]</scope>
    <source>
        <strain evidence="4">KCTC 52945</strain>
    </source>
</reference>
<keyword evidence="2" id="KW-1133">Transmembrane helix</keyword>
<evidence type="ECO:0000313" key="3">
    <source>
        <dbReference type="EMBL" id="PZF77731.1"/>
    </source>
</evidence>